<dbReference type="RefSeq" id="WP_064692253.1">
    <property type="nucleotide sequence ID" value="NZ_FMAJ01000013.1"/>
</dbReference>
<feature type="chain" id="PRO_5008687383" evidence="1">
    <location>
        <begin position="24"/>
        <end position="108"/>
    </location>
</feature>
<proteinExistence type="predicted"/>
<reference evidence="2 3" key="1">
    <citation type="submission" date="2016-08" db="EMBL/GenBank/DDBJ databases">
        <authorList>
            <person name="Seilhamer J.J."/>
        </authorList>
    </citation>
    <scope>NUCLEOTIDE SEQUENCE [LARGE SCALE GENOMIC DNA]</scope>
    <source>
        <strain evidence="2 3">HBR26</strain>
    </source>
</reference>
<feature type="signal peptide" evidence="1">
    <location>
        <begin position="1"/>
        <end position="23"/>
    </location>
</feature>
<dbReference type="EMBL" id="FMAJ01000013">
    <property type="protein sequence ID" value="SCB60889.1"/>
    <property type="molecule type" value="Genomic_DNA"/>
</dbReference>
<accession>A0A1C3Y8Z2</accession>
<evidence type="ECO:0000313" key="3">
    <source>
        <dbReference type="Proteomes" id="UP000198723"/>
    </source>
</evidence>
<gene>
    <name evidence="2" type="ORF">GA0061105_113128</name>
</gene>
<dbReference type="STRING" id="1138170.GA0061105_113128"/>
<organism evidence="2 3">
    <name type="scientific">Rhizobium aethiopicum</name>
    <dbReference type="NCBI Taxonomy" id="1138170"/>
    <lineage>
        <taxon>Bacteria</taxon>
        <taxon>Pseudomonadati</taxon>
        <taxon>Pseudomonadota</taxon>
        <taxon>Alphaproteobacteria</taxon>
        <taxon>Hyphomicrobiales</taxon>
        <taxon>Rhizobiaceae</taxon>
        <taxon>Rhizobium/Agrobacterium group</taxon>
        <taxon>Rhizobium</taxon>
    </lineage>
</organism>
<dbReference type="Proteomes" id="UP000198723">
    <property type="component" value="Unassembled WGS sequence"/>
</dbReference>
<name>A0A1C3Y8Z2_9HYPH</name>
<dbReference type="AlphaFoldDB" id="A0A1C3Y8Z2"/>
<sequence length="108" mass="11409">MNRNIIPHLAIAVLPFLVTAAHASSEEAWKQLAADVEAKCRKAAVAIEKPKAAVDPFGSSHYGLALVTGKPKGAKGLVVQICVYDKQEKSVEIGSAMDAKELGLTPTK</sequence>
<keyword evidence="1" id="KW-0732">Signal</keyword>
<evidence type="ECO:0000313" key="2">
    <source>
        <dbReference type="EMBL" id="SCB60889.1"/>
    </source>
</evidence>
<protein>
    <submittedName>
        <fullName evidence="2">Uncharacterized protein</fullName>
    </submittedName>
</protein>
<evidence type="ECO:0000256" key="1">
    <source>
        <dbReference type="SAM" id="SignalP"/>
    </source>
</evidence>